<reference evidence="2 3" key="1">
    <citation type="submission" date="2016-09" db="EMBL/GenBank/DDBJ databases">
        <title>Draft genome sequence of the soil isolate, Lysinibacillus fusiformis M5, a potential hypoxanthine producer.</title>
        <authorList>
            <person name="Gallegos-Monterrosa R."/>
            <person name="Maroti G."/>
            <person name="Balint B."/>
            <person name="Kovacs A.T."/>
        </authorList>
    </citation>
    <scope>NUCLEOTIDE SEQUENCE [LARGE SCALE GENOMIC DNA]</scope>
    <source>
        <strain evidence="2 3">M5</strain>
    </source>
</reference>
<dbReference type="AlphaFoldDB" id="A0A1E4R6M2"/>
<comment type="caution">
    <text evidence="2">The sequence shown here is derived from an EMBL/GenBank/DDBJ whole genome shotgun (WGS) entry which is preliminary data.</text>
</comment>
<organism evidence="2 3">
    <name type="scientific">Lysinibacillus fusiformis</name>
    <dbReference type="NCBI Taxonomy" id="28031"/>
    <lineage>
        <taxon>Bacteria</taxon>
        <taxon>Bacillati</taxon>
        <taxon>Bacillota</taxon>
        <taxon>Bacilli</taxon>
        <taxon>Bacillales</taxon>
        <taxon>Bacillaceae</taxon>
        <taxon>Lysinibacillus</taxon>
    </lineage>
</organism>
<dbReference type="Proteomes" id="UP000094784">
    <property type="component" value="Unassembled WGS sequence"/>
</dbReference>
<accession>A0A1E4R6M2</accession>
<sequence>MTVKSRIFIYLISGLALFLLGAYKIFTDNLEAMSLLVAYMFFVCGFIGFVFSIVSLFRTARN</sequence>
<evidence type="ECO:0000313" key="3">
    <source>
        <dbReference type="Proteomes" id="UP000094784"/>
    </source>
</evidence>
<feature type="transmembrane region" description="Helical" evidence="1">
    <location>
        <begin position="32"/>
        <end position="57"/>
    </location>
</feature>
<feature type="transmembrane region" description="Helical" evidence="1">
    <location>
        <begin position="7"/>
        <end position="26"/>
    </location>
</feature>
<dbReference type="EMBL" id="MECQ01000001">
    <property type="protein sequence ID" value="ODV56089.1"/>
    <property type="molecule type" value="Genomic_DNA"/>
</dbReference>
<evidence type="ECO:0000256" key="1">
    <source>
        <dbReference type="SAM" id="Phobius"/>
    </source>
</evidence>
<keyword evidence="1" id="KW-1133">Transmembrane helix</keyword>
<proteinExistence type="predicted"/>
<name>A0A1E4R6M2_9BACI</name>
<dbReference type="RefSeq" id="WP_069481106.1">
    <property type="nucleotide sequence ID" value="NZ_KV766182.1"/>
</dbReference>
<gene>
    <name evidence="2" type="ORF">BG258_09320</name>
</gene>
<protein>
    <submittedName>
        <fullName evidence="2">Uncharacterized protein</fullName>
    </submittedName>
</protein>
<keyword evidence="1" id="KW-0812">Transmembrane</keyword>
<keyword evidence="1" id="KW-0472">Membrane</keyword>
<evidence type="ECO:0000313" key="2">
    <source>
        <dbReference type="EMBL" id="ODV56089.1"/>
    </source>
</evidence>
<dbReference type="OrthoDB" id="2971456at2"/>